<evidence type="ECO:0000313" key="3">
    <source>
        <dbReference type="Proteomes" id="UP001386955"/>
    </source>
</evidence>
<gene>
    <name evidence="2" type="ORF">VNO78_23316</name>
</gene>
<sequence length="137" mass="16380">MCPLSKLQGQLLWMTSWRMERMEEQKMDDDSYASTLFLWRRRRFLPVRFLHLDIATPNSFYHHFSDLFHVFFHLFFATPDLFILACLSLRSFVSLTILFLVWVFSHASAAYEMKICDAHQFDYVVSLRGLVECIEKL</sequence>
<proteinExistence type="predicted"/>
<evidence type="ECO:0000313" key="2">
    <source>
        <dbReference type="EMBL" id="KAK7388500.1"/>
    </source>
</evidence>
<protein>
    <submittedName>
        <fullName evidence="2">Uncharacterized protein</fullName>
    </submittedName>
</protein>
<name>A0AAN9XDN7_PSOTE</name>
<reference evidence="2 3" key="1">
    <citation type="submission" date="2024-01" db="EMBL/GenBank/DDBJ databases">
        <title>The genomes of 5 underutilized Papilionoideae crops provide insights into root nodulation and disease resistanc.</title>
        <authorList>
            <person name="Jiang F."/>
        </authorList>
    </citation>
    <scope>NUCLEOTIDE SEQUENCE [LARGE SCALE GENOMIC DNA]</scope>
    <source>
        <strain evidence="2">DUOXIRENSHENG_FW03</strain>
        <tissue evidence="2">Leaves</tissue>
    </source>
</reference>
<dbReference type="EMBL" id="JAYMYS010000006">
    <property type="protein sequence ID" value="KAK7388500.1"/>
    <property type="molecule type" value="Genomic_DNA"/>
</dbReference>
<accession>A0AAN9XDN7</accession>
<dbReference type="Proteomes" id="UP001386955">
    <property type="component" value="Unassembled WGS sequence"/>
</dbReference>
<dbReference type="AlphaFoldDB" id="A0AAN9XDN7"/>
<keyword evidence="1" id="KW-1133">Transmembrane helix</keyword>
<evidence type="ECO:0000256" key="1">
    <source>
        <dbReference type="SAM" id="Phobius"/>
    </source>
</evidence>
<organism evidence="2 3">
    <name type="scientific">Psophocarpus tetragonolobus</name>
    <name type="common">Winged bean</name>
    <name type="synonym">Dolichos tetragonolobus</name>
    <dbReference type="NCBI Taxonomy" id="3891"/>
    <lineage>
        <taxon>Eukaryota</taxon>
        <taxon>Viridiplantae</taxon>
        <taxon>Streptophyta</taxon>
        <taxon>Embryophyta</taxon>
        <taxon>Tracheophyta</taxon>
        <taxon>Spermatophyta</taxon>
        <taxon>Magnoliopsida</taxon>
        <taxon>eudicotyledons</taxon>
        <taxon>Gunneridae</taxon>
        <taxon>Pentapetalae</taxon>
        <taxon>rosids</taxon>
        <taxon>fabids</taxon>
        <taxon>Fabales</taxon>
        <taxon>Fabaceae</taxon>
        <taxon>Papilionoideae</taxon>
        <taxon>50 kb inversion clade</taxon>
        <taxon>NPAAA clade</taxon>
        <taxon>indigoferoid/millettioid clade</taxon>
        <taxon>Phaseoleae</taxon>
        <taxon>Psophocarpus</taxon>
    </lineage>
</organism>
<keyword evidence="1" id="KW-0812">Transmembrane</keyword>
<feature type="transmembrane region" description="Helical" evidence="1">
    <location>
        <begin position="81"/>
        <end position="104"/>
    </location>
</feature>
<comment type="caution">
    <text evidence="2">The sequence shown here is derived from an EMBL/GenBank/DDBJ whole genome shotgun (WGS) entry which is preliminary data.</text>
</comment>
<keyword evidence="3" id="KW-1185">Reference proteome</keyword>
<keyword evidence="1" id="KW-0472">Membrane</keyword>